<dbReference type="Proteomes" id="UP001595764">
    <property type="component" value="Unassembled WGS sequence"/>
</dbReference>
<keyword evidence="2" id="KW-1185">Reference proteome</keyword>
<accession>A0ABV7Q835</accession>
<sequence length="91" mass="9943">MLPFESDRLLVVDPKSSHTTTEPMTADTRQHGTAIIKDSILLPRSRSSNGHTAYTTSGFTRDDHWNGISIVDIRNAPVCRTTPLGIALPNA</sequence>
<dbReference type="RefSeq" id="WP_377869609.1">
    <property type="nucleotide sequence ID" value="NZ_JBHMAY010000012.1"/>
</dbReference>
<protein>
    <submittedName>
        <fullName evidence="1">Uncharacterized protein</fullName>
    </submittedName>
</protein>
<dbReference type="EMBL" id="JBHRWI010000004">
    <property type="protein sequence ID" value="MFC3509416.1"/>
    <property type="molecule type" value="Genomic_DNA"/>
</dbReference>
<gene>
    <name evidence="1" type="ORF">ACFORO_04505</name>
</gene>
<reference evidence="2" key="1">
    <citation type="journal article" date="2019" name="Int. J. Syst. Evol. Microbiol.">
        <title>The Global Catalogue of Microorganisms (GCM) 10K type strain sequencing project: providing services to taxonomists for standard genome sequencing and annotation.</title>
        <authorList>
            <consortium name="The Broad Institute Genomics Platform"/>
            <consortium name="The Broad Institute Genome Sequencing Center for Infectious Disease"/>
            <person name="Wu L."/>
            <person name="Ma J."/>
        </authorList>
    </citation>
    <scope>NUCLEOTIDE SEQUENCE [LARGE SCALE GENOMIC DNA]</scope>
    <source>
        <strain evidence="2">CGMCC 4.7682</strain>
    </source>
</reference>
<comment type="caution">
    <text evidence="1">The sequence shown here is derived from an EMBL/GenBank/DDBJ whole genome shotgun (WGS) entry which is preliminary data.</text>
</comment>
<proteinExistence type="predicted"/>
<evidence type="ECO:0000313" key="1">
    <source>
        <dbReference type="EMBL" id="MFC3509416.1"/>
    </source>
</evidence>
<evidence type="ECO:0000313" key="2">
    <source>
        <dbReference type="Proteomes" id="UP001595764"/>
    </source>
</evidence>
<name>A0ABV7Q835_9PSEU</name>
<organism evidence="1 2">
    <name type="scientific">Amycolatopsis halotolerans</name>
    <dbReference type="NCBI Taxonomy" id="330083"/>
    <lineage>
        <taxon>Bacteria</taxon>
        <taxon>Bacillati</taxon>
        <taxon>Actinomycetota</taxon>
        <taxon>Actinomycetes</taxon>
        <taxon>Pseudonocardiales</taxon>
        <taxon>Pseudonocardiaceae</taxon>
        <taxon>Amycolatopsis</taxon>
    </lineage>
</organism>